<dbReference type="PANTHER" id="PTHR30461">
    <property type="entry name" value="DNA-INVERTASE FROM LAMBDOID PROPHAGE"/>
    <property type="match status" value="1"/>
</dbReference>
<feature type="domain" description="Recombinase" evidence="3">
    <location>
        <begin position="158"/>
        <end position="264"/>
    </location>
</feature>
<dbReference type="GO" id="GO:0003677">
    <property type="term" value="F:DNA binding"/>
    <property type="evidence" value="ECO:0007669"/>
    <property type="project" value="InterPro"/>
</dbReference>
<feature type="domain" description="Resolvase/invertase-type recombinase catalytic" evidence="2">
    <location>
        <begin position="2"/>
        <end position="154"/>
    </location>
</feature>
<evidence type="ECO:0000259" key="2">
    <source>
        <dbReference type="PROSITE" id="PS51736"/>
    </source>
</evidence>
<dbReference type="Gene3D" id="3.40.50.1390">
    <property type="entry name" value="Resolvase, N-terminal catalytic domain"/>
    <property type="match status" value="1"/>
</dbReference>
<dbReference type="Gene3D" id="3.90.1750.20">
    <property type="entry name" value="Putative Large Serine Recombinase, Chain B, Domain 2"/>
    <property type="match status" value="1"/>
</dbReference>
<dbReference type="InterPro" id="IPR038109">
    <property type="entry name" value="DNA_bind_recomb_sf"/>
</dbReference>
<gene>
    <name evidence="4" type="ORF">COT93_00190</name>
</gene>
<dbReference type="PROSITE" id="PS51736">
    <property type="entry name" value="RECOMBINASES_3"/>
    <property type="match status" value="1"/>
</dbReference>
<feature type="non-terminal residue" evidence="4">
    <location>
        <position position="461"/>
    </location>
</feature>
<protein>
    <recommendedName>
        <fullName evidence="6">Recombinase family protein</fullName>
    </recommendedName>
</protein>
<evidence type="ECO:0000313" key="4">
    <source>
        <dbReference type="EMBL" id="PIR95844.1"/>
    </source>
</evidence>
<feature type="coiled-coil region" evidence="1">
    <location>
        <begin position="354"/>
        <end position="416"/>
    </location>
</feature>
<accession>A0A2H0V9S5</accession>
<keyword evidence="1" id="KW-0175">Coiled coil</keyword>
<dbReference type="InterPro" id="IPR006119">
    <property type="entry name" value="Resolv_N"/>
</dbReference>
<dbReference type="Pfam" id="PF07508">
    <property type="entry name" value="Recombinase"/>
    <property type="match status" value="1"/>
</dbReference>
<proteinExistence type="predicted"/>
<dbReference type="EMBL" id="PFAL01000003">
    <property type="protein sequence ID" value="PIR95844.1"/>
    <property type="molecule type" value="Genomic_DNA"/>
</dbReference>
<evidence type="ECO:0008006" key="6">
    <source>
        <dbReference type="Google" id="ProtNLM"/>
    </source>
</evidence>
<dbReference type="CDD" id="cd00338">
    <property type="entry name" value="Ser_Recombinase"/>
    <property type="match status" value="1"/>
</dbReference>
<dbReference type="InterPro" id="IPR036162">
    <property type="entry name" value="Resolvase-like_N_sf"/>
</dbReference>
<organism evidence="4 5">
    <name type="scientific">Candidatus Falkowbacteria bacterium CG10_big_fil_rev_8_21_14_0_10_37_18</name>
    <dbReference type="NCBI Taxonomy" id="1974562"/>
    <lineage>
        <taxon>Bacteria</taxon>
        <taxon>Candidatus Falkowiibacteriota</taxon>
    </lineage>
</organism>
<sequence length="461" mass="53691">MKYILYARKSSEDKSKQILSLESQVNEMKKLAHSLGLEIDKIYTESKSAKLPNNRPLFSEMLKLLENNNEAEGYGILCWKIDRLSRNPIDSGKIQWLLQQSKIKVIQTCDKQYLPSDNVLLLNIEGSMANQYILDLSKNVKRGIRAKLEKGGWPCIAPIGYLNDGKGGILVDKERTPYVKQIFQMYLSGNYTIKEIADKIYLAGLKSRGGNKYHKSQIYTLLNNKFYYGVMTSHGEEYPGSHKPIISKRLFEEAQEMAHKKQHIKKNRLDFIFRGLMVCAHCGCLYTASKKRGKHIYYYCTNGKNKCEEHKSYLKEDEAIKMLTDVFDRLTFPEEMINLMYEASLDKFKQESENQEYLKTKNELSKQLRIREERQAELFDLLLDKAIGKDDFEAKRKMIADELNSLNEKLKTLENKSEPLDKITLEQMKNVFLVQQVMKNKFLEAKPNKQREIIKNILWNA</sequence>
<dbReference type="SMART" id="SM00857">
    <property type="entry name" value="Resolvase"/>
    <property type="match status" value="1"/>
</dbReference>
<dbReference type="Proteomes" id="UP000229972">
    <property type="component" value="Unassembled WGS sequence"/>
</dbReference>
<evidence type="ECO:0000313" key="5">
    <source>
        <dbReference type="Proteomes" id="UP000229972"/>
    </source>
</evidence>
<reference evidence="5" key="1">
    <citation type="submission" date="2017-09" db="EMBL/GenBank/DDBJ databases">
        <title>Depth-based differentiation of microbial function through sediment-hosted aquifers and enrichment of novel symbionts in the deep terrestrial subsurface.</title>
        <authorList>
            <person name="Probst A.J."/>
            <person name="Ladd B."/>
            <person name="Jarett J.K."/>
            <person name="Geller-Mcgrath D.E."/>
            <person name="Sieber C.M.K."/>
            <person name="Emerson J.B."/>
            <person name="Anantharaman K."/>
            <person name="Thomas B.C."/>
            <person name="Malmstrom R."/>
            <person name="Stieglmeier M."/>
            <person name="Klingl A."/>
            <person name="Woyke T."/>
            <person name="Ryan C.M."/>
            <person name="Banfield J.F."/>
        </authorList>
    </citation>
    <scope>NUCLEOTIDE SEQUENCE [LARGE SCALE GENOMIC DNA]</scope>
</reference>
<dbReference type="AlphaFoldDB" id="A0A2H0V9S5"/>
<evidence type="ECO:0000259" key="3">
    <source>
        <dbReference type="PROSITE" id="PS51737"/>
    </source>
</evidence>
<dbReference type="SUPFAM" id="SSF53041">
    <property type="entry name" value="Resolvase-like"/>
    <property type="match status" value="1"/>
</dbReference>
<dbReference type="Pfam" id="PF00239">
    <property type="entry name" value="Resolvase"/>
    <property type="match status" value="1"/>
</dbReference>
<dbReference type="PANTHER" id="PTHR30461:SF23">
    <property type="entry name" value="DNA RECOMBINASE-RELATED"/>
    <property type="match status" value="1"/>
</dbReference>
<dbReference type="Pfam" id="PF13408">
    <property type="entry name" value="Zn_ribbon_recom"/>
    <property type="match status" value="1"/>
</dbReference>
<dbReference type="InterPro" id="IPR050639">
    <property type="entry name" value="SSR_resolvase"/>
</dbReference>
<comment type="caution">
    <text evidence="4">The sequence shown here is derived from an EMBL/GenBank/DDBJ whole genome shotgun (WGS) entry which is preliminary data.</text>
</comment>
<dbReference type="PROSITE" id="PS51737">
    <property type="entry name" value="RECOMBINASE_DNA_BIND"/>
    <property type="match status" value="1"/>
</dbReference>
<evidence type="ECO:0000256" key="1">
    <source>
        <dbReference type="SAM" id="Coils"/>
    </source>
</evidence>
<name>A0A2H0V9S5_9BACT</name>
<dbReference type="InterPro" id="IPR025827">
    <property type="entry name" value="Zn_ribbon_recom_dom"/>
</dbReference>
<dbReference type="InterPro" id="IPR011109">
    <property type="entry name" value="DNA_bind_recombinase_dom"/>
</dbReference>
<dbReference type="GO" id="GO:0000150">
    <property type="term" value="F:DNA strand exchange activity"/>
    <property type="evidence" value="ECO:0007669"/>
    <property type="project" value="InterPro"/>
</dbReference>